<proteinExistence type="inferred from homology"/>
<reference evidence="6" key="1">
    <citation type="submission" date="2024-03" db="EMBL/GenBank/DDBJ databases">
        <title>Chitinophaga horti sp. nov., isolated from garden soil.</title>
        <authorList>
            <person name="Lee D.S."/>
            <person name="Han D.M."/>
            <person name="Baek J.H."/>
            <person name="Choi D.G."/>
            <person name="Jeon J.H."/>
            <person name="Jeon C.O."/>
        </authorList>
    </citation>
    <scope>NUCLEOTIDE SEQUENCE [LARGE SCALE GENOMIC DNA]</scope>
    <source>
        <strain evidence="6">GPA1</strain>
    </source>
</reference>
<evidence type="ECO:0000259" key="4">
    <source>
        <dbReference type="SMART" id="SM00382"/>
    </source>
</evidence>
<name>A0ABZ2YJ98_9BACT</name>
<evidence type="ECO:0000313" key="6">
    <source>
        <dbReference type="Proteomes" id="UP001485459"/>
    </source>
</evidence>
<feature type="domain" description="AAA+ ATPase" evidence="4">
    <location>
        <begin position="247"/>
        <end position="379"/>
    </location>
</feature>
<dbReference type="Pfam" id="PF00004">
    <property type="entry name" value="AAA"/>
    <property type="match status" value="1"/>
</dbReference>
<evidence type="ECO:0000313" key="5">
    <source>
        <dbReference type="EMBL" id="WZN39789.1"/>
    </source>
</evidence>
<dbReference type="Proteomes" id="UP001485459">
    <property type="component" value="Chromosome"/>
</dbReference>
<evidence type="ECO:0000256" key="2">
    <source>
        <dbReference type="ARBA" id="ARBA00022741"/>
    </source>
</evidence>
<comment type="similarity">
    <text evidence="1">Belongs to the AAA ATPase family.</text>
</comment>
<dbReference type="CDD" id="cd19481">
    <property type="entry name" value="RecA-like_protease"/>
    <property type="match status" value="1"/>
</dbReference>
<gene>
    <name evidence="5" type="ORF">WJU16_17565</name>
</gene>
<dbReference type="GO" id="GO:0005524">
    <property type="term" value="F:ATP binding"/>
    <property type="evidence" value="ECO:0007669"/>
    <property type="project" value="UniProtKB-KW"/>
</dbReference>
<dbReference type="SMART" id="SM00382">
    <property type="entry name" value="AAA"/>
    <property type="match status" value="1"/>
</dbReference>
<dbReference type="InterPro" id="IPR003593">
    <property type="entry name" value="AAA+_ATPase"/>
</dbReference>
<keyword evidence="6" id="KW-1185">Reference proteome</keyword>
<evidence type="ECO:0000256" key="1">
    <source>
        <dbReference type="ARBA" id="ARBA00006914"/>
    </source>
</evidence>
<accession>A0ABZ2YJ98</accession>
<keyword evidence="2" id="KW-0547">Nucleotide-binding</keyword>
<dbReference type="RefSeq" id="WP_341834757.1">
    <property type="nucleotide sequence ID" value="NZ_CP149822.1"/>
</dbReference>
<dbReference type="EMBL" id="CP149822">
    <property type="protein sequence ID" value="WZN39789.1"/>
    <property type="molecule type" value="Genomic_DNA"/>
</dbReference>
<dbReference type="SUPFAM" id="SSF52540">
    <property type="entry name" value="P-loop containing nucleoside triphosphate hydrolases"/>
    <property type="match status" value="1"/>
</dbReference>
<dbReference type="Gene3D" id="3.40.50.300">
    <property type="entry name" value="P-loop containing nucleotide triphosphate hydrolases"/>
    <property type="match status" value="1"/>
</dbReference>
<dbReference type="InterPro" id="IPR003959">
    <property type="entry name" value="ATPase_AAA_core"/>
</dbReference>
<dbReference type="PANTHER" id="PTHR23073">
    <property type="entry name" value="26S PROTEASOME REGULATORY SUBUNIT"/>
    <property type="match status" value="1"/>
</dbReference>
<sequence>MLKTSNIKPPRASGNGVQDLFLVHSLAYLKAFTIARLDAHFRQTPYTRPETPVPPEHDDSSFARYVRHAELTTEELLLLLCALAPNVVAGFFDNIVQAYLPQGGEFPEFGGVKGTNHRGTLPTGETVMFLLAGNDAGLRLRLLPLFGEGSYLFRNKILSLETVRSGEPALSGRLMADAEYAEVFLTGRIARPRLSMQFPAEYIDTQLEWDDLVLPEGVRAQIRELESWITHQGALMQEWDMGRKLKPGYRALFYGPPGTGKTLTATLLGKYTGRDVYRVDLSSVVSKYIGETEKNLSSLFDKANNKNWILFFDEADALFGKRTGVRDAHDKYANQEVSYLLQRIESHAGLTILASNFKNNMDDAFIRRFNSIVYFPPPRAEDRLQLWKKAFPAAAKLQKDVDLKAVAEQYELTGSHILNVVQYVCLSALDRGSPLVSQTDILRGVKRELEKEGK</sequence>
<evidence type="ECO:0000256" key="3">
    <source>
        <dbReference type="ARBA" id="ARBA00022840"/>
    </source>
</evidence>
<dbReference type="InterPro" id="IPR027417">
    <property type="entry name" value="P-loop_NTPase"/>
</dbReference>
<keyword evidence="3 5" id="KW-0067">ATP-binding</keyword>
<protein>
    <submittedName>
        <fullName evidence="5">ATP-binding protein</fullName>
    </submittedName>
</protein>
<organism evidence="5 6">
    <name type="scientific">Chitinophaga pollutisoli</name>
    <dbReference type="NCBI Taxonomy" id="3133966"/>
    <lineage>
        <taxon>Bacteria</taxon>
        <taxon>Pseudomonadati</taxon>
        <taxon>Bacteroidota</taxon>
        <taxon>Chitinophagia</taxon>
        <taxon>Chitinophagales</taxon>
        <taxon>Chitinophagaceae</taxon>
        <taxon>Chitinophaga</taxon>
    </lineage>
</organism>
<dbReference type="InterPro" id="IPR050221">
    <property type="entry name" value="26S_Proteasome_ATPase"/>
</dbReference>